<evidence type="ECO:0000313" key="2">
    <source>
        <dbReference type="EMBL" id="PWA80172.1"/>
    </source>
</evidence>
<dbReference type="OrthoDB" id="1938625at2759"/>
<dbReference type="Pfam" id="PF13966">
    <property type="entry name" value="zf-RVT"/>
    <property type="match status" value="1"/>
</dbReference>
<evidence type="ECO:0000313" key="3">
    <source>
        <dbReference type="Proteomes" id="UP000245207"/>
    </source>
</evidence>
<sequence length="145" mass="17396">MYSHIHFNVGDGKSIFFWHDRWWGPRSLINEDVSNGRRNDIDDKVKMYEMIEDGEWNTKVDFVKNLLTNIPVPIIHNDTKDEAMWVTKDNKKVKFTIGSVWNDWKEEGQKVMWSSFVWFSQCIPKHSFILWLAINDRLSTQERLF</sequence>
<feature type="domain" description="Reverse transcriptase zinc-binding" evidence="1">
    <location>
        <begin position="95"/>
        <end position="144"/>
    </location>
</feature>
<accession>A0A2U1P362</accession>
<dbReference type="EMBL" id="PKPP01001755">
    <property type="protein sequence ID" value="PWA80172.1"/>
    <property type="molecule type" value="Genomic_DNA"/>
</dbReference>
<proteinExistence type="predicted"/>
<evidence type="ECO:0000259" key="1">
    <source>
        <dbReference type="Pfam" id="PF13966"/>
    </source>
</evidence>
<dbReference type="Proteomes" id="UP000245207">
    <property type="component" value="Unassembled WGS sequence"/>
</dbReference>
<reference evidence="2 3" key="1">
    <citation type="journal article" date="2018" name="Mol. Plant">
        <title>The genome of Artemisia annua provides insight into the evolution of Asteraceae family and artemisinin biosynthesis.</title>
        <authorList>
            <person name="Shen Q."/>
            <person name="Zhang L."/>
            <person name="Liao Z."/>
            <person name="Wang S."/>
            <person name="Yan T."/>
            <person name="Shi P."/>
            <person name="Liu M."/>
            <person name="Fu X."/>
            <person name="Pan Q."/>
            <person name="Wang Y."/>
            <person name="Lv Z."/>
            <person name="Lu X."/>
            <person name="Zhang F."/>
            <person name="Jiang W."/>
            <person name="Ma Y."/>
            <person name="Chen M."/>
            <person name="Hao X."/>
            <person name="Li L."/>
            <person name="Tang Y."/>
            <person name="Lv G."/>
            <person name="Zhou Y."/>
            <person name="Sun X."/>
            <person name="Brodelius P.E."/>
            <person name="Rose J.K.C."/>
            <person name="Tang K."/>
        </authorList>
    </citation>
    <scope>NUCLEOTIDE SEQUENCE [LARGE SCALE GENOMIC DNA]</scope>
    <source>
        <strain evidence="3">cv. Huhao1</strain>
        <tissue evidence="2">Leaf</tissue>
    </source>
</reference>
<organism evidence="2 3">
    <name type="scientific">Artemisia annua</name>
    <name type="common">Sweet wormwood</name>
    <dbReference type="NCBI Taxonomy" id="35608"/>
    <lineage>
        <taxon>Eukaryota</taxon>
        <taxon>Viridiplantae</taxon>
        <taxon>Streptophyta</taxon>
        <taxon>Embryophyta</taxon>
        <taxon>Tracheophyta</taxon>
        <taxon>Spermatophyta</taxon>
        <taxon>Magnoliopsida</taxon>
        <taxon>eudicotyledons</taxon>
        <taxon>Gunneridae</taxon>
        <taxon>Pentapetalae</taxon>
        <taxon>asterids</taxon>
        <taxon>campanulids</taxon>
        <taxon>Asterales</taxon>
        <taxon>Asteraceae</taxon>
        <taxon>Asteroideae</taxon>
        <taxon>Anthemideae</taxon>
        <taxon>Artemisiinae</taxon>
        <taxon>Artemisia</taxon>
    </lineage>
</organism>
<comment type="caution">
    <text evidence="2">The sequence shown here is derived from an EMBL/GenBank/DDBJ whole genome shotgun (WGS) entry which is preliminary data.</text>
</comment>
<gene>
    <name evidence="2" type="ORF">CTI12_AA200070</name>
</gene>
<name>A0A2U1P362_ARTAN</name>
<protein>
    <recommendedName>
        <fullName evidence="1">Reverse transcriptase zinc-binding domain-containing protein</fullName>
    </recommendedName>
</protein>
<keyword evidence="3" id="KW-1185">Reference proteome</keyword>
<dbReference type="AlphaFoldDB" id="A0A2U1P362"/>
<dbReference type="STRING" id="35608.A0A2U1P362"/>
<dbReference type="InterPro" id="IPR026960">
    <property type="entry name" value="RVT-Znf"/>
</dbReference>